<protein>
    <submittedName>
        <fullName evidence="1">Uncharacterized protein</fullName>
    </submittedName>
</protein>
<dbReference type="Proteomes" id="UP000715781">
    <property type="component" value="Unassembled WGS sequence"/>
</dbReference>
<evidence type="ECO:0000313" key="1">
    <source>
        <dbReference type="EMBL" id="MBW4560684.1"/>
    </source>
</evidence>
<proteinExistence type="predicted"/>
<evidence type="ECO:0000313" key="2">
    <source>
        <dbReference type="Proteomes" id="UP000715781"/>
    </source>
</evidence>
<reference evidence="1" key="2">
    <citation type="journal article" date="2022" name="Microbiol. Resour. Announc.">
        <title>Metagenome Sequencing to Explore Phylogenomics of Terrestrial Cyanobacteria.</title>
        <authorList>
            <person name="Ward R.D."/>
            <person name="Stajich J.E."/>
            <person name="Johansen J.R."/>
            <person name="Huntemann M."/>
            <person name="Clum A."/>
            <person name="Foster B."/>
            <person name="Foster B."/>
            <person name="Roux S."/>
            <person name="Palaniappan K."/>
            <person name="Varghese N."/>
            <person name="Mukherjee S."/>
            <person name="Reddy T.B.K."/>
            <person name="Daum C."/>
            <person name="Copeland A."/>
            <person name="Chen I.A."/>
            <person name="Ivanova N.N."/>
            <person name="Kyrpides N.C."/>
            <person name="Shapiro N."/>
            <person name="Eloe-Fadrosh E.A."/>
            <person name="Pietrasiak N."/>
        </authorList>
    </citation>
    <scope>NUCLEOTIDE SEQUENCE</scope>
    <source>
        <strain evidence="1">JT2-VF2</strain>
    </source>
</reference>
<organism evidence="1 2">
    <name type="scientific">Mojavia pulchra JT2-VF2</name>
    <dbReference type="NCBI Taxonomy" id="287848"/>
    <lineage>
        <taxon>Bacteria</taxon>
        <taxon>Bacillati</taxon>
        <taxon>Cyanobacteriota</taxon>
        <taxon>Cyanophyceae</taxon>
        <taxon>Nostocales</taxon>
        <taxon>Nostocaceae</taxon>
    </lineage>
</organism>
<reference evidence="1" key="1">
    <citation type="submission" date="2021-05" db="EMBL/GenBank/DDBJ databases">
        <authorList>
            <person name="Pietrasiak N."/>
            <person name="Ward R."/>
            <person name="Stajich J.E."/>
            <person name="Kurbessoian T."/>
        </authorList>
    </citation>
    <scope>NUCLEOTIDE SEQUENCE</scope>
    <source>
        <strain evidence="1">JT2-VF2</strain>
    </source>
</reference>
<dbReference type="EMBL" id="JAHHHN010000002">
    <property type="protein sequence ID" value="MBW4560684.1"/>
    <property type="molecule type" value="Genomic_DNA"/>
</dbReference>
<gene>
    <name evidence="1" type="ORF">KME32_05900</name>
</gene>
<accession>A0A951PUY1</accession>
<dbReference type="AlphaFoldDB" id="A0A951PUY1"/>
<sequence>MLRLYHLIIGSALVALVPLGIKYSLPHLSEPKTVQTTPVVQASKSPNSTEVNIWKKILGKTTAPSGWQVAPCEGNAPLLCVFTKGKLLGTVEIGIYPLEKNPDFQKKLLAAGIPPNTKVDYQNPKYQTQLLTALRSWVTDYYNIFSKDRQASYGNQIVFSAHPPQPVTIGKLQGMRYGFTGINQQNGVQEQHIGHVAFDGSALYVISSAFDPASETGKFDKLEDWTIFQPYLYAIAADLHLPK</sequence>
<comment type="caution">
    <text evidence="1">The sequence shown here is derived from an EMBL/GenBank/DDBJ whole genome shotgun (WGS) entry which is preliminary data.</text>
</comment>
<name>A0A951PUY1_9NOST</name>